<name>A0A9D5DBU7_9LILI</name>
<keyword evidence="2" id="KW-0805">Transcription regulation</keyword>
<comment type="subcellular location">
    <subcellularLocation>
        <location evidence="1">Nucleus</location>
    </subcellularLocation>
</comment>
<proteinExistence type="predicted"/>
<evidence type="ECO:0000256" key="8">
    <source>
        <dbReference type="SAM" id="MobiDB-lite"/>
    </source>
</evidence>
<reference evidence="12" key="2">
    <citation type="journal article" date="2022" name="Hortic Res">
        <title>The genome of Dioscorea zingiberensis sheds light on the biosynthesis, origin and evolution of the medicinally important diosgenin saponins.</title>
        <authorList>
            <person name="Li Y."/>
            <person name="Tan C."/>
            <person name="Li Z."/>
            <person name="Guo J."/>
            <person name="Li S."/>
            <person name="Chen X."/>
            <person name="Wang C."/>
            <person name="Dai X."/>
            <person name="Yang H."/>
            <person name="Song W."/>
            <person name="Hou L."/>
            <person name="Xu J."/>
            <person name="Tong Z."/>
            <person name="Xu A."/>
            <person name="Yuan X."/>
            <person name="Wang W."/>
            <person name="Yang Q."/>
            <person name="Chen L."/>
            <person name="Sun Z."/>
            <person name="Wang K."/>
            <person name="Pan B."/>
            <person name="Chen J."/>
            <person name="Bao Y."/>
            <person name="Liu F."/>
            <person name="Qi X."/>
            <person name="Gang D.R."/>
            <person name="Wen J."/>
            <person name="Li J."/>
        </authorList>
    </citation>
    <scope>NUCLEOTIDE SEQUENCE</scope>
    <source>
        <strain evidence="12">Dzin_1.0</strain>
    </source>
</reference>
<comment type="caution">
    <text evidence="12">The sequence shown here is derived from an EMBL/GenBank/DDBJ whole genome shotgun (WGS) entry which is preliminary data.</text>
</comment>
<dbReference type="NCBIfam" id="TIGR01557">
    <property type="entry name" value="myb_SHAQKYF"/>
    <property type="match status" value="1"/>
</dbReference>
<evidence type="ECO:0000256" key="2">
    <source>
        <dbReference type="ARBA" id="ARBA00023015"/>
    </source>
</evidence>
<keyword evidence="3" id="KW-0238">DNA-binding</keyword>
<dbReference type="Pfam" id="PF00249">
    <property type="entry name" value="Myb_DNA-binding"/>
    <property type="match status" value="2"/>
</dbReference>
<dbReference type="SMART" id="SM00717">
    <property type="entry name" value="SANT"/>
    <property type="match status" value="2"/>
</dbReference>
<dbReference type="Proteomes" id="UP001085076">
    <property type="component" value="Miscellaneous, Linkage group lg01"/>
</dbReference>
<evidence type="ECO:0000256" key="7">
    <source>
        <dbReference type="ARBA" id="ARBA00076145"/>
    </source>
</evidence>
<sequence length="310" mass="34515">MTKWGVEVLPPAASSAYFGNPNWFVGQSRRVIWTAGENKIFEKALALIDSNTPDRWKRVADMLPGKSVDDVITHYQDLEHDVSHIEAGLIPVPGYSSPSFTLDWENSNLGFEGLKQAYGAAGKRAAGRLSDQERKKGVPWTEDEHRRFLMGLQKYGKGDWRNIARNFVTSRTPTQVASHAQKYFIRLSSGGKDKRRSSIHDITTVNLPDDNPVSPTNASSLSKQASSVVLPGAPDKFSVKLDQNNCNESARLFSAASSQLRTNRFARPSYDATPYQLKLQTQSPNRNNFSSIMGNHSMFRTLSAHLHPHG</sequence>
<dbReference type="InterPro" id="IPR017884">
    <property type="entry name" value="SANT_dom"/>
</dbReference>
<feature type="domain" description="HTH myb-type" evidence="11">
    <location>
        <begin position="132"/>
        <end position="188"/>
    </location>
</feature>
<gene>
    <name evidence="12" type="ORF">J5N97_006221</name>
</gene>
<protein>
    <recommendedName>
        <fullName evidence="6">Transcription factor MYBS1</fullName>
    </recommendedName>
    <alternativeName>
        <fullName evidence="7">Myb-related protein S1</fullName>
    </alternativeName>
</protein>
<dbReference type="FunFam" id="1.10.10.60:FF:000154">
    <property type="entry name" value="Transcription factor SRM1"/>
    <property type="match status" value="1"/>
</dbReference>
<evidence type="ECO:0000313" key="12">
    <source>
        <dbReference type="EMBL" id="KAJ0987865.1"/>
    </source>
</evidence>
<feature type="compositionally biased region" description="Polar residues" evidence="8">
    <location>
        <begin position="213"/>
        <end position="226"/>
    </location>
</feature>
<dbReference type="FunFam" id="1.10.10.60:FF:000009">
    <property type="entry name" value="transcription factor MYB1R1"/>
    <property type="match status" value="1"/>
</dbReference>
<evidence type="ECO:0000259" key="10">
    <source>
        <dbReference type="PROSITE" id="PS51293"/>
    </source>
</evidence>
<evidence type="ECO:0000256" key="6">
    <source>
        <dbReference type="ARBA" id="ARBA00068153"/>
    </source>
</evidence>
<dbReference type="SUPFAM" id="SSF46689">
    <property type="entry name" value="Homeodomain-like"/>
    <property type="match status" value="2"/>
</dbReference>
<evidence type="ECO:0000259" key="9">
    <source>
        <dbReference type="PROSITE" id="PS50090"/>
    </source>
</evidence>
<dbReference type="PROSITE" id="PS50090">
    <property type="entry name" value="MYB_LIKE"/>
    <property type="match status" value="1"/>
</dbReference>
<accession>A0A9D5DBU7</accession>
<evidence type="ECO:0000256" key="1">
    <source>
        <dbReference type="ARBA" id="ARBA00004123"/>
    </source>
</evidence>
<evidence type="ECO:0000256" key="3">
    <source>
        <dbReference type="ARBA" id="ARBA00023125"/>
    </source>
</evidence>
<dbReference type="GO" id="GO:0009739">
    <property type="term" value="P:response to gibberellin"/>
    <property type="evidence" value="ECO:0007669"/>
    <property type="project" value="UniProtKB-ARBA"/>
</dbReference>
<dbReference type="InterPro" id="IPR009057">
    <property type="entry name" value="Homeodomain-like_sf"/>
</dbReference>
<reference evidence="12" key="1">
    <citation type="submission" date="2021-03" db="EMBL/GenBank/DDBJ databases">
        <authorList>
            <person name="Li Z."/>
            <person name="Yang C."/>
        </authorList>
    </citation>
    <scope>NUCLEOTIDE SEQUENCE</scope>
    <source>
        <strain evidence="12">Dzin_1.0</strain>
        <tissue evidence="12">Leaf</tissue>
    </source>
</reference>
<evidence type="ECO:0000256" key="5">
    <source>
        <dbReference type="ARBA" id="ARBA00023242"/>
    </source>
</evidence>
<dbReference type="EMBL" id="JAGGNH010000001">
    <property type="protein sequence ID" value="KAJ0987865.1"/>
    <property type="molecule type" value="Genomic_DNA"/>
</dbReference>
<feature type="domain" description="SANT" evidence="10">
    <location>
        <begin position="140"/>
        <end position="188"/>
    </location>
</feature>
<dbReference type="OrthoDB" id="118550at2759"/>
<evidence type="ECO:0000256" key="4">
    <source>
        <dbReference type="ARBA" id="ARBA00023163"/>
    </source>
</evidence>
<dbReference type="InterPro" id="IPR001005">
    <property type="entry name" value="SANT/Myb"/>
</dbReference>
<dbReference type="CDD" id="cd00167">
    <property type="entry name" value="SANT"/>
    <property type="match status" value="2"/>
</dbReference>
<evidence type="ECO:0000259" key="11">
    <source>
        <dbReference type="PROSITE" id="PS51294"/>
    </source>
</evidence>
<dbReference type="InterPro" id="IPR006447">
    <property type="entry name" value="Myb_dom_plants"/>
</dbReference>
<organism evidence="12 13">
    <name type="scientific">Dioscorea zingiberensis</name>
    <dbReference type="NCBI Taxonomy" id="325984"/>
    <lineage>
        <taxon>Eukaryota</taxon>
        <taxon>Viridiplantae</taxon>
        <taxon>Streptophyta</taxon>
        <taxon>Embryophyta</taxon>
        <taxon>Tracheophyta</taxon>
        <taxon>Spermatophyta</taxon>
        <taxon>Magnoliopsida</taxon>
        <taxon>Liliopsida</taxon>
        <taxon>Dioscoreales</taxon>
        <taxon>Dioscoreaceae</taxon>
        <taxon>Dioscorea</taxon>
    </lineage>
</organism>
<dbReference type="PANTHER" id="PTHR44042">
    <property type="entry name" value="DUPLICATED HOMEODOMAIN-LIKE SUPERFAMILY PROTEIN-RELATED"/>
    <property type="match status" value="1"/>
</dbReference>
<feature type="region of interest" description="Disordered" evidence="8">
    <location>
        <begin position="203"/>
        <end position="226"/>
    </location>
</feature>
<feature type="domain" description="Myb-like" evidence="9">
    <location>
        <begin position="132"/>
        <end position="184"/>
    </location>
</feature>
<dbReference type="InterPro" id="IPR017930">
    <property type="entry name" value="Myb_dom"/>
</dbReference>
<keyword evidence="4" id="KW-0804">Transcription</keyword>
<dbReference type="PROSITE" id="PS51294">
    <property type="entry name" value="HTH_MYB"/>
    <property type="match status" value="1"/>
</dbReference>
<keyword evidence="13" id="KW-1185">Reference proteome</keyword>
<dbReference type="GO" id="GO:0005634">
    <property type="term" value="C:nucleus"/>
    <property type="evidence" value="ECO:0007669"/>
    <property type="project" value="UniProtKB-SubCell"/>
</dbReference>
<dbReference type="AlphaFoldDB" id="A0A9D5DBU7"/>
<dbReference type="GO" id="GO:0009744">
    <property type="term" value="P:response to sucrose"/>
    <property type="evidence" value="ECO:0007669"/>
    <property type="project" value="UniProtKB-ARBA"/>
</dbReference>
<evidence type="ECO:0000313" key="13">
    <source>
        <dbReference type="Proteomes" id="UP001085076"/>
    </source>
</evidence>
<keyword evidence="5" id="KW-0539">Nucleus</keyword>
<dbReference type="PROSITE" id="PS51293">
    <property type="entry name" value="SANT"/>
    <property type="match status" value="1"/>
</dbReference>
<dbReference type="PANTHER" id="PTHR44042:SF41">
    <property type="entry name" value="DUPLICATED HOMEODOMAIN-LIKE SUPERFAMILY PROTEIN-RELATED"/>
    <property type="match status" value="1"/>
</dbReference>
<dbReference type="Gene3D" id="1.10.10.60">
    <property type="entry name" value="Homeodomain-like"/>
    <property type="match status" value="2"/>
</dbReference>
<dbReference type="GO" id="GO:0003677">
    <property type="term" value="F:DNA binding"/>
    <property type="evidence" value="ECO:0007669"/>
    <property type="project" value="UniProtKB-KW"/>
</dbReference>